<comment type="caution">
    <text evidence="1">The sequence shown here is derived from an EMBL/GenBank/DDBJ whole genome shotgun (WGS) entry which is preliminary data.</text>
</comment>
<dbReference type="EMBL" id="JAUJEB010000001">
    <property type="protein sequence ID" value="MDN5211114.1"/>
    <property type="molecule type" value="Genomic_DNA"/>
</dbReference>
<accession>A0ABT8L048</accession>
<gene>
    <name evidence="1" type="ORF">QQ020_03605</name>
</gene>
<evidence type="ECO:0000313" key="1">
    <source>
        <dbReference type="EMBL" id="MDN5211114.1"/>
    </source>
</evidence>
<dbReference type="Proteomes" id="UP001172083">
    <property type="component" value="Unassembled WGS sequence"/>
</dbReference>
<sequence length="1153" mass="133167">MKSGYSILLLLLVSFSGFGQSYEERCRWIKNFDAPVTLDSLTVSPESIRFPHQNDSLIRYHYDINTGQVQFDSGQGLDSLLVCFRVFPFNLSKTHFRRDLTIYDSNAFFKEQRQIDNSLINKREELFTSPGLQKSGSISRGISFGNNQSVFVNSSLNLQLEGKLTDDINIRAVISDQNIPFQPEGNTQQLQEFDNVFVQLYNKNGSLTVGDVVFKNQPSQFMRFYRNVQGGLLDLNYKIGDQHESKTQVGAAVAKGKFASHQIPVTEGVLGPYRVSGPNNERFIIILANSERVYLDGRLLKRGFNYDYVIDYNLAEITFTNKILITKFSRVRVDFEFSDRNYSRTVLNASHQQRLGNLDFFVHAYSEKDNPNRPLTFDLTNQEKLLFRDAGDQVPLAIADPGDSVAFNENIVLYKKVDTVTQDNNRFNIFKFSGNPDSAFYNVSFAETGTGEGNYIQQNSTANGRVFAWVAPVNGVPQGNYEPVRVLPAPTKKQMVTFGSSYKINKVGRIYGEIALSDQDINLFSELNSDDNKGYALKFGYESEKKPIGFLDGYQWKAAIDYEIDDKNFIALDRFRYVEFDRDWSYNRQENDPVFDDHIFNFSTELAKDNLNRFYYRLSNRRRGDQVNGYQHKANFAQEFGKLKLSSDFFLMNNEQLDLQSDWIRFNADLHWNSRFLVPGYTYSTDRNEVKNIRTDSLISTAMNFEEHKFYIRSNDTLKINFWIDYSIREDKFPRSGTLANSNHAETANFGFNGKIRKNHKINTLITYRVIDNFLLEEGDPKREETIMGRLDWRGSFLDRIISTNMTYAIGNGRELKREFAFLPVPTGEGTHTWRDDNGDGVQDLNEFFEAINTDERNFIKILQPTNEFIQAFSNNFIFRVDAKLPVSWSQETGIKRFLYRFSNNTSINMLQKFTDDDLETRLASFLTDISDNKLISTRESVRSTLFFNRSQTKYGFDLTYLMNRRKQLLTGGFEDVRDKSLNVNARINLRRSWDIRVQMRRGEKFNSSDFLLERNFLIEEHAVSPQISLQPRNNLRISGGYTLANRKNVLQNELNEFADVNEFNLEMRVSKVSKSNLGMNFKVVDIQFEGNENSASGYELLRALRPGTNLTWLVNWQQKIAGGLQLSINYEGRKSPDRSVVHVGRMQVRALF</sequence>
<organism evidence="1 2">
    <name type="scientific">Agaribacillus aureus</name>
    <dbReference type="NCBI Taxonomy" id="3051825"/>
    <lineage>
        <taxon>Bacteria</taxon>
        <taxon>Pseudomonadati</taxon>
        <taxon>Bacteroidota</taxon>
        <taxon>Cytophagia</taxon>
        <taxon>Cytophagales</taxon>
        <taxon>Splendidivirgaceae</taxon>
        <taxon>Agaribacillus</taxon>
    </lineage>
</organism>
<protein>
    <submittedName>
        <fullName evidence="1">Uncharacterized protein</fullName>
    </submittedName>
</protein>
<dbReference type="RefSeq" id="WP_346756450.1">
    <property type="nucleotide sequence ID" value="NZ_JAUJEB010000001.1"/>
</dbReference>
<reference evidence="1" key="1">
    <citation type="submission" date="2023-06" db="EMBL/GenBank/DDBJ databases">
        <title>Genomic of Agaribacillus aureum.</title>
        <authorList>
            <person name="Wang G."/>
        </authorList>
    </citation>
    <scope>NUCLEOTIDE SEQUENCE</scope>
    <source>
        <strain evidence="1">BMA12</strain>
    </source>
</reference>
<keyword evidence="2" id="KW-1185">Reference proteome</keyword>
<evidence type="ECO:0000313" key="2">
    <source>
        <dbReference type="Proteomes" id="UP001172083"/>
    </source>
</evidence>
<proteinExistence type="predicted"/>
<name>A0ABT8L048_9BACT</name>